<dbReference type="PANTHER" id="PTHR33121">
    <property type="entry name" value="CYCLIC DI-GMP PHOSPHODIESTERASE PDEF"/>
    <property type="match status" value="1"/>
</dbReference>
<gene>
    <name evidence="6" type="ORF">DIZ80_14940</name>
</gene>
<dbReference type="SMART" id="SM00052">
    <property type="entry name" value="EAL"/>
    <property type="match status" value="1"/>
</dbReference>
<dbReference type="InterPro" id="IPR011006">
    <property type="entry name" value="CheY-like_superfamily"/>
</dbReference>
<evidence type="ECO:0000259" key="4">
    <source>
        <dbReference type="PROSITE" id="PS50110"/>
    </source>
</evidence>
<dbReference type="SMART" id="SM00448">
    <property type="entry name" value="REC"/>
    <property type="match status" value="1"/>
</dbReference>
<dbReference type="EMBL" id="QFXC01000013">
    <property type="protein sequence ID" value="RDH81382.1"/>
    <property type="molecule type" value="Genomic_DNA"/>
</dbReference>
<evidence type="ECO:0000313" key="7">
    <source>
        <dbReference type="Proteomes" id="UP000254266"/>
    </source>
</evidence>
<dbReference type="InterPro" id="IPR050706">
    <property type="entry name" value="Cyclic-di-GMP_PDE-like"/>
</dbReference>
<feature type="domain" description="Response regulatory" evidence="4">
    <location>
        <begin position="5"/>
        <end position="125"/>
    </location>
</feature>
<dbReference type="AlphaFoldDB" id="A0A370D8Z8"/>
<dbReference type="SUPFAM" id="SSF141868">
    <property type="entry name" value="EAL domain-like"/>
    <property type="match status" value="1"/>
</dbReference>
<feature type="modified residue" description="4-aspartylphosphate" evidence="3">
    <location>
        <position position="55"/>
    </location>
</feature>
<dbReference type="EC" id="3.1.4.52" evidence="1"/>
<dbReference type="PROSITE" id="PS50110">
    <property type="entry name" value="RESPONSE_REGULATORY"/>
    <property type="match status" value="1"/>
</dbReference>
<dbReference type="InterPro" id="IPR001789">
    <property type="entry name" value="Sig_transdc_resp-reg_receiver"/>
</dbReference>
<feature type="domain" description="EAL" evidence="5">
    <location>
        <begin position="141"/>
        <end position="394"/>
    </location>
</feature>
<evidence type="ECO:0000259" key="5">
    <source>
        <dbReference type="PROSITE" id="PS50883"/>
    </source>
</evidence>
<dbReference type="CDD" id="cd01948">
    <property type="entry name" value="EAL"/>
    <property type="match status" value="1"/>
</dbReference>
<dbReference type="InterPro" id="IPR035919">
    <property type="entry name" value="EAL_sf"/>
</dbReference>
<keyword evidence="7" id="KW-1185">Reference proteome</keyword>
<accession>A0A370D8Z8</accession>
<dbReference type="Proteomes" id="UP000254266">
    <property type="component" value="Unassembled WGS sequence"/>
</dbReference>
<reference evidence="6 7" key="1">
    <citation type="journal article" date="2018" name="ISME J.">
        <title>Endosymbiont genomes yield clues of tubeworm success.</title>
        <authorList>
            <person name="Li Y."/>
            <person name="Liles M.R."/>
            <person name="Halanych K.M."/>
        </authorList>
    </citation>
    <scope>NUCLEOTIDE SEQUENCE [LARGE SCALE GENOMIC DNA]</scope>
    <source>
        <strain evidence="6">A1464</strain>
    </source>
</reference>
<dbReference type="Pfam" id="PF00072">
    <property type="entry name" value="Response_reg"/>
    <property type="match status" value="1"/>
</dbReference>
<dbReference type="Gene3D" id="3.20.20.450">
    <property type="entry name" value="EAL domain"/>
    <property type="match status" value="1"/>
</dbReference>
<keyword evidence="2" id="KW-0973">c-di-GMP</keyword>
<proteinExistence type="predicted"/>
<dbReference type="Pfam" id="PF00563">
    <property type="entry name" value="EAL"/>
    <property type="match status" value="1"/>
</dbReference>
<keyword evidence="3" id="KW-0597">Phosphoprotein</keyword>
<dbReference type="InterPro" id="IPR001633">
    <property type="entry name" value="EAL_dom"/>
</dbReference>
<protein>
    <recommendedName>
        <fullName evidence="1">cyclic-guanylate-specific phosphodiesterase</fullName>
        <ecNumber evidence="1">3.1.4.52</ecNumber>
    </recommendedName>
</protein>
<name>A0A370D8Z8_9GAMM</name>
<dbReference type="PROSITE" id="PS50883">
    <property type="entry name" value="EAL"/>
    <property type="match status" value="1"/>
</dbReference>
<evidence type="ECO:0000256" key="1">
    <source>
        <dbReference type="ARBA" id="ARBA00012282"/>
    </source>
</evidence>
<dbReference type="Gene3D" id="3.40.50.2300">
    <property type="match status" value="1"/>
</dbReference>
<dbReference type="FunFam" id="3.20.20.450:FF:000001">
    <property type="entry name" value="Cyclic di-GMP phosphodiesterase yahA"/>
    <property type="match status" value="1"/>
</dbReference>
<evidence type="ECO:0000256" key="3">
    <source>
        <dbReference type="PROSITE-ProRule" id="PRU00169"/>
    </source>
</evidence>
<evidence type="ECO:0000256" key="2">
    <source>
        <dbReference type="ARBA" id="ARBA00022636"/>
    </source>
</evidence>
<dbReference type="GO" id="GO:0071111">
    <property type="term" value="F:cyclic-guanylate-specific phosphodiesterase activity"/>
    <property type="evidence" value="ECO:0007669"/>
    <property type="project" value="UniProtKB-EC"/>
</dbReference>
<dbReference type="PANTHER" id="PTHR33121:SF71">
    <property type="entry name" value="OXYGEN SENSOR PROTEIN DOSP"/>
    <property type="match status" value="1"/>
</dbReference>
<dbReference type="SUPFAM" id="SSF52172">
    <property type="entry name" value="CheY-like"/>
    <property type="match status" value="1"/>
</dbReference>
<sequence>MSHTTVYLIDDEPEMVELLSEVVEMIGLNAQAFIQASVFFEQIEVFAENSVLILDLNMPEMDGIEVMRRLAGMNNPPALILMSGHDAGVLHSAEKLCEAHKLELIASLGKPLSLDRIRKLLNQYTNRASAEGSQKVTSNNINITPSELEKAINNNELVIHYQPQVAVATGMLTGVEALVRWQHPVHGLIYPNYFIDVAEKNGLIGILTQWVIRAVVNQEKQWQEKGMAVTVSVNISAENITSLALPEQLSKLLEDNKLDPNRLVLEVTESALMGELVTSLDILTRLRLKGLKLSIDDFGTGYSSLSQLHKVPFTELKIDQSFVGKISVDDEARAIVKTCIMLGHELDMKVVAEGVEDKETLEQLRLLGCDVAQGYFISRPVAENDLVEWVKTRL</sequence>
<organism evidence="6 7">
    <name type="scientific">endosymbiont of Galathealinum brachiosum</name>
    <dbReference type="NCBI Taxonomy" id="2200906"/>
    <lineage>
        <taxon>Bacteria</taxon>
        <taxon>Pseudomonadati</taxon>
        <taxon>Pseudomonadota</taxon>
        <taxon>Gammaproteobacteria</taxon>
        <taxon>sulfur-oxidizing symbionts</taxon>
    </lineage>
</organism>
<evidence type="ECO:0000313" key="6">
    <source>
        <dbReference type="EMBL" id="RDH81382.1"/>
    </source>
</evidence>
<dbReference type="GO" id="GO:0000160">
    <property type="term" value="P:phosphorelay signal transduction system"/>
    <property type="evidence" value="ECO:0007669"/>
    <property type="project" value="InterPro"/>
</dbReference>
<comment type="caution">
    <text evidence="6">The sequence shown here is derived from an EMBL/GenBank/DDBJ whole genome shotgun (WGS) entry which is preliminary data.</text>
</comment>